<dbReference type="EMBL" id="KZ805315">
    <property type="protein sequence ID" value="PVI05289.1"/>
    <property type="molecule type" value="Genomic_DNA"/>
</dbReference>
<feature type="transmembrane region" description="Helical" evidence="1">
    <location>
        <begin position="87"/>
        <end position="109"/>
    </location>
</feature>
<name>A0A2V1E598_9PLEO</name>
<keyword evidence="1" id="KW-0812">Transmembrane</keyword>
<evidence type="ECO:0000313" key="3">
    <source>
        <dbReference type="Proteomes" id="UP000244855"/>
    </source>
</evidence>
<accession>A0A2V1E598</accession>
<gene>
    <name evidence="2" type="ORF">DM02DRAFT_113310</name>
</gene>
<organism evidence="2 3">
    <name type="scientific">Periconia macrospinosa</name>
    <dbReference type="NCBI Taxonomy" id="97972"/>
    <lineage>
        <taxon>Eukaryota</taxon>
        <taxon>Fungi</taxon>
        <taxon>Dikarya</taxon>
        <taxon>Ascomycota</taxon>
        <taxon>Pezizomycotina</taxon>
        <taxon>Dothideomycetes</taxon>
        <taxon>Pleosporomycetidae</taxon>
        <taxon>Pleosporales</taxon>
        <taxon>Massarineae</taxon>
        <taxon>Periconiaceae</taxon>
        <taxon>Periconia</taxon>
    </lineage>
</organism>
<evidence type="ECO:0000256" key="1">
    <source>
        <dbReference type="SAM" id="Phobius"/>
    </source>
</evidence>
<dbReference type="AlphaFoldDB" id="A0A2V1E598"/>
<protein>
    <submittedName>
        <fullName evidence="2">Uncharacterized protein</fullName>
    </submittedName>
</protein>
<proteinExistence type="predicted"/>
<keyword evidence="3" id="KW-1185">Reference proteome</keyword>
<sequence>MSSKYEMVMVTNPWLWFLSILAPIFFFSSFLVFGFSREVVYFELNIQVTRYSGVRFPTHPERVHGTFGAADSFPDSRVRVIGHWSDFIMFFVSRTCFCFPTFVRTYYLFLS</sequence>
<feature type="transmembrane region" description="Helical" evidence="1">
    <location>
        <begin position="14"/>
        <end position="35"/>
    </location>
</feature>
<reference evidence="2 3" key="1">
    <citation type="journal article" date="2018" name="Sci. Rep.">
        <title>Comparative genomics provides insights into the lifestyle and reveals functional heterogeneity of dark septate endophytic fungi.</title>
        <authorList>
            <person name="Knapp D.G."/>
            <person name="Nemeth J.B."/>
            <person name="Barry K."/>
            <person name="Hainaut M."/>
            <person name="Henrissat B."/>
            <person name="Johnson J."/>
            <person name="Kuo A."/>
            <person name="Lim J.H.P."/>
            <person name="Lipzen A."/>
            <person name="Nolan M."/>
            <person name="Ohm R.A."/>
            <person name="Tamas L."/>
            <person name="Grigoriev I.V."/>
            <person name="Spatafora J.W."/>
            <person name="Nagy L.G."/>
            <person name="Kovacs G.M."/>
        </authorList>
    </citation>
    <scope>NUCLEOTIDE SEQUENCE [LARGE SCALE GENOMIC DNA]</scope>
    <source>
        <strain evidence="2 3">DSE2036</strain>
    </source>
</reference>
<keyword evidence="1" id="KW-1133">Transmembrane helix</keyword>
<dbReference type="Proteomes" id="UP000244855">
    <property type="component" value="Unassembled WGS sequence"/>
</dbReference>
<evidence type="ECO:0000313" key="2">
    <source>
        <dbReference type="EMBL" id="PVI05289.1"/>
    </source>
</evidence>
<keyword evidence="1" id="KW-0472">Membrane</keyword>